<organism evidence="2 3">
    <name type="scientific">Antrihabitans stalactiti</name>
    <dbReference type="NCBI Taxonomy" id="2584121"/>
    <lineage>
        <taxon>Bacteria</taxon>
        <taxon>Bacillati</taxon>
        <taxon>Actinomycetota</taxon>
        <taxon>Actinomycetes</taxon>
        <taxon>Mycobacteriales</taxon>
        <taxon>Nocardiaceae</taxon>
        <taxon>Antrihabitans</taxon>
    </lineage>
</organism>
<evidence type="ECO:0000256" key="1">
    <source>
        <dbReference type="SAM" id="MobiDB-lite"/>
    </source>
</evidence>
<dbReference type="Proteomes" id="UP000535543">
    <property type="component" value="Unassembled WGS sequence"/>
</dbReference>
<name>A0A848KMH2_9NOCA</name>
<dbReference type="Pfam" id="PF13618">
    <property type="entry name" value="Gluconate_2-dh3"/>
    <property type="match status" value="1"/>
</dbReference>
<evidence type="ECO:0000313" key="2">
    <source>
        <dbReference type="EMBL" id="NMN99066.1"/>
    </source>
</evidence>
<dbReference type="AlphaFoldDB" id="A0A848KMH2"/>
<accession>A0A848KMH2</accession>
<proteinExistence type="predicted"/>
<keyword evidence="3" id="KW-1185">Reference proteome</keyword>
<sequence length="211" mass="23213">MTTPPRSAGAAPRFPGFDVLAESGRWDPVTAAVVRARTGIPPDIRFFSPAEEAVVTALVDHLLGQRSEPMVAVTAQIDARLVESQTDGWHYEDMPADPQAWRDTLADLNTDARARFGAGFAVCSASRQAELIQAVQDLGSSVWHRRSAAHAWSLWTRYACTAFYSHPLAWNEIGFSGPAYPRGYKNLGVDRREGHEVGDARPDADPIRRSR</sequence>
<dbReference type="InterPro" id="IPR027056">
    <property type="entry name" value="Gluconate_2DH_su3"/>
</dbReference>
<dbReference type="EMBL" id="VCQU01000014">
    <property type="protein sequence ID" value="NMN99066.1"/>
    <property type="molecule type" value="Genomic_DNA"/>
</dbReference>
<dbReference type="RefSeq" id="WP_169593995.1">
    <property type="nucleotide sequence ID" value="NZ_VCQU01000014.1"/>
</dbReference>
<reference evidence="2 3" key="1">
    <citation type="submission" date="2019-05" db="EMBL/GenBank/DDBJ databases">
        <authorList>
            <person name="Lee S.D."/>
        </authorList>
    </citation>
    <scope>NUCLEOTIDE SEQUENCE [LARGE SCALE GENOMIC DNA]</scope>
    <source>
        <strain evidence="2 3">YC2-7</strain>
    </source>
</reference>
<gene>
    <name evidence="2" type="ORF">FGL95_28965</name>
</gene>
<evidence type="ECO:0000313" key="3">
    <source>
        <dbReference type="Proteomes" id="UP000535543"/>
    </source>
</evidence>
<reference evidence="2 3" key="2">
    <citation type="submission" date="2020-06" db="EMBL/GenBank/DDBJ databases">
        <title>Antribacter stalactiti gen. nov., sp. nov., a new member of the family Nacardiaceae isolated from a cave.</title>
        <authorList>
            <person name="Kim I.S."/>
        </authorList>
    </citation>
    <scope>NUCLEOTIDE SEQUENCE [LARGE SCALE GENOMIC DNA]</scope>
    <source>
        <strain evidence="2 3">YC2-7</strain>
    </source>
</reference>
<feature type="region of interest" description="Disordered" evidence="1">
    <location>
        <begin position="191"/>
        <end position="211"/>
    </location>
</feature>
<protein>
    <submittedName>
        <fullName evidence="2">Gluconate 2-dehydrogenase subunit 3 family protein</fullName>
    </submittedName>
</protein>
<comment type="caution">
    <text evidence="2">The sequence shown here is derived from an EMBL/GenBank/DDBJ whole genome shotgun (WGS) entry which is preliminary data.</text>
</comment>